<comment type="subcellular location">
    <subcellularLocation>
        <location evidence="2">Cell membrane</location>
        <topology evidence="2">Multi-pass membrane protein</topology>
    </subcellularLocation>
</comment>
<accession>A0A8J3Q375</accession>
<dbReference type="PANTHER" id="PTHR43221">
    <property type="entry name" value="PROTEASE HTPX"/>
    <property type="match status" value="1"/>
</dbReference>
<evidence type="ECO:0000259" key="13">
    <source>
        <dbReference type="Pfam" id="PF01435"/>
    </source>
</evidence>
<keyword evidence="6" id="KW-0479">Metal-binding</keyword>
<dbReference type="Gene3D" id="3.30.2010.10">
    <property type="entry name" value="Metalloproteases ('zincins'), catalytic domain"/>
    <property type="match status" value="1"/>
</dbReference>
<comment type="cofactor">
    <cofactor evidence="1">
        <name>Zn(2+)</name>
        <dbReference type="ChEBI" id="CHEBI:29105"/>
    </cofactor>
</comment>
<keyword evidence="9 12" id="KW-1133">Transmembrane helix</keyword>
<keyword evidence="5 12" id="KW-0812">Transmembrane</keyword>
<dbReference type="RefSeq" id="WP_203906585.1">
    <property type="nucleotide sequence ID" value="NZ_BONY01000003.1"/>
</dbReference>
<dbReference type="GO" id="GO:0004222">
    <property type="term" value="F:metalloendopeptidase activity"/>
    <property type="evidence" value="ECO:0007669"/>
    <property type="project" value="InterPro"/>
</dbReference>
<evidence type="ECO:0000256" key="5">
    <source>
        <dbReference type="ARBA" id="ARBA00022692"/>
    </source>
</evidence>
<dbReference type="GO" id="GO:0046872">
    <property type="term" value="F:metal ion binding"/>
    <property type="evidence" value="ECO:0007669"/>
    <property type="project" value="UniProtKB-KW"/>
</dbReference>
<feature type="transmembrane region" description="Helical" evidence="12">
    <location>
        <begin position="41"/>
        <end position="63"/>
    </location>
</feature>
<dbReference type="CDD" id="cd07328">
    <property type="entry name" value="M48_Ste24p_like"/>
    <property type="match status" value="1"/>
</dbReference>
<sequence>MVAGFRAFLSLVMLAGFYVIAALEFSVIVLITWLVTRAWPWPLGQLLMLPFLIGSVAAVKPSVRQVLRWRRHRLPGVVVSEEHAGPLWMLVRELAESAGTRPPDEIVLVTTPTASVSEVKRRRFLHLGFPLLMCLTTAQIRAIVGHELGHYSSAHTRLGPVAYRGRRAVSATVSQLLRTDPISWPFRLYFRLYLMVDGSVSRRQEFKADLYAVRVAGQQVAISSLIEVRVLAAAFTHFLEAHVTPRADYGYLPSDLYKAFVAFVATRRDEMDRLREAALAEPGSPWDTHPPLAERIEALQRVPDPGLPPDPRPAAELLAEPDVIAAVLVPHVLTHSDCEQLPWDDFVAAASTAKLREEARRAAGAGRMDAAEIVAYAALQAGLARWRAEFSGPAALVDDDGEPLRLKRLAAKLDLGATVAGLRPEGSARGARLLGGLGNVKTESRWLSAEADLLILNIGLILMPTTRDADEGNVRMKVALQRWSLAELTEKHRYVPFEEVVHAEIQRTMPLRARLTMHDGATITLREPWGGDSLTRDSSEQLRELLIRYAKKS</sequence>
<evidence type="ECO:0000313" key="14">
    <source>
        <dbReference type="EMBL" id="GIH02644.1"/>
    </source>
</evidence>
<feature type="transmembrane region" description="Helical" evidence="12">
    <location>
        <begin position="124"/>
        <end position="144"/>
    </location>
</feature>
<evidence type="ECO:0000256" key="8">
    <source>
        <dbReference type="ARBA" id="ARBA00022833"/>
    </source>
</evidence>
<feature type="domain" description="Peptidase M48" evidence="13">
    <location>
        <begin position="89"/>
        <end position="301"/>
    </location>
</feature>
<keyword evidence="15" id="KW-1185">Reference proteome</keyword>
<name>A0A8J3Q375_9ACTN</name>
<evidence type="ECO:0000256" key="2">
    <source>
        <dbReference type="ARBA" id="ARBA00004651"/>
    </source>
</evidence>
<keyword evidence="11 12" id="KW-0472">Membrane</keyword>
<gene>
    <name evidence="14" type="ORF">Rhe02_07110</name>
</gene>
<protein>
    <recommendedName>
        <fullName evidence="13">Peptidase M48 domain-containing protein</fullName>
    </recommendedName>
</protein>
<evidence type="ECO:0000256" key="7">
    <source>
        <dbReference type="ARBA" id="ARBA00022801"/>
    </source>
</evidence>
<evidence type="ECO:0000256" key="12">
    <source>
        <dbReference type="SAM" id="Phobius"/>
    </source>
</evidence>
<dbReference type="EMBL" id="BONY01000003">
    <property type="protein sequence ID" value="GIH02644.1"/>
    <property type="molecule type" value="Genomic_DNA"/>
</dbReference>
<evidence type="ECO:0000256" key="3">
    <source>
        <dbReference type="ARBA" id="ARBA00022475"/>
    </source>
</evidence>
<evidence type="ECO:0000313" key="15">
    <source>
        <dbReference type="Proteomes" id="UP000612899"/>
    </source>
</evidence>
<keyword evidence="4" id="KW-0645">Protease</keyword>
<feature type="transmembrane region" description="Helical" evidence="12">
    <location>
        <begin position="7"/>
        <end position="35"/>
    </location>
</feature>
<dbReference type="GO" id="GO:0005886">
    <property type="term" value="C:plasma membrane"/>
    <property type="evidence" value="ECO:0007669"/>
    <property type="project" value="UniProtKB-SubCell"/>
</dbReference>
<dbReference type="GO" id="GO:0006508">
    <property type="term" value="P:proteolysis"/>
    <property type="evidence" value="ECO:0007669"/>
    <property type="project" value="UniProtKB-KW"/>
</dbReference>
<keyword evidence="3" id="KW-1003">Cell membrane</keyword>
<evidence type="ECO:0000256" key="4">
    <source>
        <dbReference type="ARBA" id="ARBA00022670"/>
    </source>
</evidence>
<dbReference type="Proteomes" id="UP000612899">
    <property type="component" value="Unassembled WGS sequence"/>
</dbReference>
<organism evidence="14 15">
    <name type="scientific">Rhizocola hellebori</name>
    <dbReference type="NCBI Taxonomy" id="1392758"/>
    <lineage>
        <taxon>Bacteria</taxon>
        <taxon>Bacillati</taxon>
        <taxon>Actinomycetota</taxon>
        <taxon>Actinomycetes</taxon>
        <taxon>Micromonosporales</taxon>
        <taxon>Micromonosporaceae</taxon>
        <taxon>Rhizocola</taxon>
    </lineage>
</organism>
<evidence type="ECO:0000256" key="9">
    <source>
        <dbReference type="ARBA" id="ARBA00022989"/>
    </source>
</evidence>
<proteinExistence type="predicted"/>
<dbReference type="PANTHER" id="PTHR43221:SF1">
    <property type="entry name" value="PROTEASE HTPX"/>
    <property type="match status" value="1"/>
</dbReference>
<comment type="caution">
    <text evidence="14">The sequence shown here is derived from an EMBL/GenBank/DDBJ whole genome shotgun (WGS) entry which is preliminary data.</text>
</comment>
<evidence type="ECO:0000256" key="6">
    <source>
        <dbReference type="ARBA" id="ARBA00022723"/>
    </source>
</evidence>
<keyword evidence="10" id="KW-0482">Metalloprotease</keyword>
<evidence type="ECO:0000256" key="11">
    <source>
        <dbReference type="ARBA" id="ARBA00023136"/>
    </source>
</evidence>
<keyword evidence="8" id="KW-0862">Zinc</keyword>
<reference evidence="14" key="1">
    <citation type="submission" date="2021-01" db="EMBL/GenBank/DDBJ databases">
        <title>Whole genome shotgun sequence of Rhizocola hellebori NBRC 109834.</title>
        <authorList>
            <person name="Komaki H."/>
            <person name="Tamura T."/>
        </authorList>
    </citation>
    <scope>NUCLEOTIDE SEQUENCE</scope>
    <source>
        <strain evidence="14">NBRC 109834</strain>
    </source>
</reference>
<keyword evidence="7" id="KW-0378">Hydrolase</keyword>
<dbReference type="InterPro" id="IPR050083">
    <property type="entry name" value="HtpX_protease"/>
</dbReference>
<dbReference type="InterPro" id="IPR001915">
    <property type="entry name" value="Peptidase_M48"/>
</dbReference>
<dbReference type="AlphaFoldDB" id="A0A8J3Q375"/>
<dbReference type="Pfam" id="PF01435">
    <property type="entry name" value="Peptidase_M48"/>
    <property type="match status" value="1"/>
</dbReference>
<evidence type="ECO:0000256" key="1">
    <source>
        <dbReference type="ARBA" id="ARBA00001947"/>
    </source>
</evidence>
<evidence type="ECO:0000256" key="10">
    <source>
        <dbReference type="ARBA" id="ARBA00023049"/>
    </source>
</evidence>